<proteinExistence type="predicted"/>
<protein>
    <submittedName>
        <fullName evidence="1">Uncharacterized protein</fullName>
    </submittedName>
</protein>
<evidence type="ECO:0000313" key="2">
    <source>
        <dbReference type="Proteomes" id="UP001165122"/>
    </source>
</evidence>
<gene>
    <name evidence="1" type="ORF">TrLO_g6634</name>
</gene>
<dbReference type="Proteomes" id="UP001165122">
    <property type="component" value="Unassembled WGS sequence"/>
</dbReference>
<name>A0A9W6ZEW6_9STRA</name>
<dbReference type="SUPFAM" id="SSF48403">
    <property type="entry name" value="Ankyrin repeat"/>
    <property type="match status" value="1"/>
</dbReference>
<comment type="caution">
    <text evidence="1">The sequence shown here is derived from an EMBL/GenBank/DDBJ whole genome shotgun (WGS) entry which is preliminary data.</text>
</comment>
<dbReference type="OrthoDB" id="10454821at2759"/>
<reference evidence="2" key="1">
    <citation type="journal article" date="2023" name="Commun. Biol.">
        <title>Genome analysis of Parmales, the sister group of diatoms, reveals the evolutionary specialization of diatoms from phago-mixotrophs to photoautotrophs.</title>
        <authorList>
            <person name="Ban H."/>
            <person name="Sato S."/>
            <person name="Yoshikawa S."/>
            <person name="Yamada K."/>
            <person name="Nakamura Y."/>
            <person name="Ichinomiya M."/>
            <person name="Sato N."/>
            <person name="Blanc-Mathieu R."/>
            <person name="Endo H."/>
            <person name="Kuwata A."/>
            <person name="Ogata H."/>
        </authorList>
    </citation>
    <scope>NUCLEOTIDE SEQUENCE [LARGE SCALE GENOMIC DNA]</scope>
    <source>
        <strain evidence="2">NIES 3700</strain>
    </source>
</reference>
<dbReference type="InterPro" id="IPR036770">
    <property type="entry name" value="Ankyrin_rpt-contain_sf"/>
</dbReference>
<accession>A0A9W6ZEW6</accession>
<sequence>MSSSTSTLHSHQISHLIQYRKEPCPLPDSDTETYLSRKERGLSCQLHKLIRSLKSQSPPPLSSLFNNLKANPHGINERNGVGWTVLHLAIYHRLDYEVVEGMLMSVTDELRVKICSTRTLKCGRLPLHFASRFSDNGKLFTLLLDIYPRAVIEKCYGGVTPVERAKVNRRGERVVNDLEREERTQNLLEKLKRQNLDLRYATILCLEIKWKKEGSETDDFRVFIYGFFKERNMGVFREHILDYIGIN</sequence>
<dbReference type="EMBL" id="BRXW01000422">
    <property type="protein sequence ID" value="GMH53127.1"/>
    <property type="molecule type" value="Genomic_DNA"/>
</dbReference>
<dbReference type="AlphaFoldDB" id="A0A9W6ZEW6"/>
<evidence type="ECO:0000313" key="1">
    <source>
        <dbReference type="EMBL" id="GMH53127.1"/>
    </source>
</evidence>
<keyword evidence="2" id="KW-1185">Reference proteome</keyword>
<organism evidence="1 2">
    <name type="scientific">Triparma laevis f. longispina</name>
    <dbReference type="NCBI Taxonomy" id="1714387"/>
    <lineage>
        <taxon>Eukaryota</taxon>
        <taxon>Sar</taxon>
        <taxon>Stramenopiles</taxon>
        <taxon>Ochrophyta</taxon>
        <taxon>Bolidophyceae</taxon>
        <taxon>Parmales</taxon>
        <taxon>Triparmaceae</taxon>
        <taxon>Triparma</taxon>
    </lineage>
</organism>
<dbReference type="Gene3D" id="1.25.40.20">
    <property type="entry name" value="Ankyrin repeat-containing domain"/>
    <property type="match status" value="1"/>
</dbReference>